<keyword evidence="5" id="KW-1185">Reference proteome</keyword>
<feature type="non-terminal residue" evidence="4">
    <location>
        <position position="1"/>
    </location>
</feature>
<dbReference type="Gene3D" id="1.25.40.20">
    <property type="entry name" value="Ankyrin repeat-containing domain"/>
    <property type="match status" value="2"/>
</dbReference>
<reference evidence="4 5" key="1">
    <citation type="journal article" date="2011" name="Proc. Natl. Acad. Sci. U.S.A.">
        <title>Niche of harmful alga Aureococcus anophagefferens revealed through ecogenomics.</title>
        <authorList>
            <person name="Gobler C.J."/>
            <person name="Berry D.L."/>
            <person name="Dyhrman S.T."/>
            <person name="Wilhelm S.W."/>
            <person name="Salamov A."/>
            <person name="Lobanov A.V."/>
            <person name="Zhang Y."/>
            <person name="Collier J.L."/>
            <person name="Wurch L.L."/>
            <person name="Kustka A.B."/>
            <person name="Dill B.D."/>
            <person name="Shah M."/>
            <person name="VerBerkmoes N.C."/>
            <person name="Kuo A."/>
            <person name="Terry A."/>
            <person name="Pangilinan J."/>
            <person name="Lindquist E.A."/>
            <person name="Lucas S."/>
            <person name="Paulsen I.T."/>
            <person name="Hattenrath-Lehmann T.K."/>
            <person name="Talmage S.C."/>
            <person name="Walker E.A."/>
            <person name="Koch F."/>
            <person name="Burson A.M."/>
            <person name="Marcoval M.A."/>
            <person name="Tang Y.Z."/>
            <person name="Lecleir G.R."/>
            <person name="Coyne K.J."/>
            <person name="Berg G.M."/>
            <person name="Bertrand E.M."/>
            <person name="Saito M.A."/>
            <person name="Gladyshev V.N."/>
            <person name="Grigoriev I.V."/>
        </authorList>
    </citation>
    <scope>NUCLEOTIDE SEQUENCE [LARGE SCALE GENOMIC DNA]</scope>
    <source>
        <strain evidence="5">CCMP 1984</strain>
    </source>
</reference>
<feature type="repeat" description="ANK" evidence="3">
    <location>
        <begin position="2"/>
        <end position="27"/>
    </location>
</feature>
<feature type="repeat" description="ANK" evidence="3">
    <location>
        <begin position="39"/>
        <end position="71"/>
    </location>
</feature>
<dbReference type="PROSITE" id="PS50297">
    <property type="entry name" value="ANK_REP_REGION"/>
    <property type="match status" value="5"/>
</dbReference>
<evidence type="ECO:0000313" key="5">
    <source>
        <dbReference type="Proteomes" id="UP000002729"/>
    </source>
</evidence>
<dbReference type="InterPro" id="IPR002110">
    <property type="entry name" value="Ankyrin_rpt"/>
</dbReference>
<dbReference type="OMA" id="GHESMIK"/>
<dbReference type="InterPro" id="IPR036770">
    <property type="entry name" value="Ankyrin_rpt-contain_sf"/>
</dbReference>
<dbReference type="EMBL" id="GL833122">
    <property type="protein sequence ID" value="EGB11723.1"/>
    <property type="molecule type" value="Genomic_DNA"/>
</dbReference>
<evidence type="ECO:0000256" key="3">
    <source>
        <dbReference type="PROSITE-ProRule" id="PRU00023"/>
    </source>
</evidence>
<protein>
    <submittedName>
        <fullName evidence="4">Uncharacterized protein</fullName>
    </submittedName>
</protein>
<dbReference type="Proteomes" id="UP000002729">
    <property type="component" value="Unassembled WGS sequence"/>
</dbReference>
<gene>
    <name evidence="4" type="ORF">AURANDRAFT_13162</name>
</gene>
<dbReference type="KEGG" id="aaf:AURANDRAFT_13162"/>
<dbReference type="PRINTS" id="PR01415">
    <property type="entry name" value="ANKYRIN"/>
</dbReference>
<accession>F0Y0M3</accession>
<organism evidence="5">
    <name type="scientific">Aureococcus anophagefferens</name>
    <name type="common">Harmful bloom alga</name>
    <dbReference type="NCBI Taxonomy" id="44056"/>
    <lineage>
        <taxon>Eukaryota</taxon>
        <taxon>Sar</taxon>
        <taxon>Stramenopiles</taxon>
        <taxon>Ochrophyta</taxon>
        <taxon>Pelagophyceae</taxon>
        <taxon>Pelagomonadales</taxon>
        <taxon>Pelagomonadaceae</taxon>
        <taxon>Aureococcus</taxon>
    </lineage>
</organism>
<dbReference type="Pfam" id="PF00023">
    <property type="entry name" value="Ank"/>
    <property type="match status" value="2"/>
</dbReference>
<evidence type="ECO:0000256" key="2">
    <source>
        <dbReference type="ARBA" id="ARBA00023043"/>
    </source>
</evidence>
<keyword evidence="2 3" id="KW-0040">ANK repeat</keyword>
<evidence type="ECO:0000256" key="1">
    <source>
        <dbReference type="ARBA" id="ARBA00022737"/>
    </source>
</evidence>
<dbReference type="eggNOG" id="KOG4177">
    <property type="taxonomic scope" value="Eukaryota"/>
</dbReference>
<sequence length="194" mass="20028">EDGETLLHKAAAAGNTSMVAALLAAGSVDQAVGQEADRDVQFALHYAAEGGHVEIARLLVNAGGDLNVRNVDNGTPLHVAAYRGHLEVARLLISAGASINCVDDWGDTPLHDAAHIKRGAGVVRLLIDAGCKLDVENRKQSQPLHLAATGGADETIRCLLAFGANVNSVGGSFGTPLRAALSQGERSTLAVLLE</sequence>
<dbReference type="SUPFAM" id="SSF48403">
    <property type="entry name" value="Ankyrin repeat"/>
    <property type="match status" value="1"/>
</dbReference>
<dbReference type="PANTHER" id="PTHR24173">
    <property type="entry name" value="ANKYRIN REPEAT CONTAINING"/>
    <property type="match status" value="1"/>
</dbReference>
<dbReference type="OrthoDB" id="188462at2759"/>
<dbReference type="PROSITE" id="PS50088">
    <property type="entry name" value="ANK_REPEAT"/>
    <property type="match status" value="5"/>
</dbReference>
<dbReference type="RefSeq" id="XP_009034062.1">
    <property type="nucleotide sequence ID" value="XM_009035814.1"/>
</dbReference>
<dbReference type="SMART" id="SM00248">
    <property type="entry name" value="ANK"/>
    <property type="match status" value="5"/>
</dbReference>
<evidence type="ECO:0000313" key="4">
    <source>
        <dbReference type="EMBL" id="EGB11723.1"/>
    </source>
</evidence>
<feature type="repeat" description="ANK" evidence="3">
    <location>
        <begin position="105"/>
        <end position="138"/>
    </location>
</feature>
<dbReference type="Pfam" id="PF12796">
    <property type="entry name" value="Ank_2"/>
    <property type="match status" value="1"/>
</dbReference>
<name>F0Y0M3_AURAN</name>
<dbReference type="PANTHER" id="PTHR24173:SF61">
    <property type="entry name" value="ANKYRIN 2"/>
    <property type="match status" value="1"/>
</dbReference>
<dbReference type="InParanoid" id="F0Y0M3"/>
<feature type="non-terminal residue" evidence="4">
    <location>
        <position position="194"/>
    </location>
</feature>
<keyword evidence="1" id="KW-0677">Repeat</keyword>
<feature type="repeat" description="ANK" evidence="3">
    <location>
        <begin position="72"/>
        <end position="104"/>
    </location>
</feature>
<proteinExistence type="predicted"/>
<dbReference type="AlphaFoldDB" id="F0Y0M3"/>
<feature type="repeat" description="ANK" evidence="3">
    <location>
        <begin position="139"/>
        <end position="171"/>
    </location>
</feature>
<dbReference type="GeneID" id="20218242"/>